<dbReference type="Proteomes" id="UP000704712">
    <property type="component" value="Unassembled WGS sequence"/>
</dbReference>
<comment type="caution">
    <text evidence="2">The sequence shown here is derived from an EMBL/GenBank/DDBJ whole genome shotgun (WGS) entry which is preliminary data.</text>
</comment>
<protein>
    <submittedName>
        <fullName evidence="2">Uncharacterized protein</fullName>
    </submittedName>
</protein>
<evidence type="ECO:0000313" key="3">
    <source>
        <dbReference type="EMBL" id="KAF4142243.1"/>
    </source>
</evidence>
<name>A0A833SHH3_PHYIN</name>
<dbReference type="EMBL" id="WSZM01000131">
    <property type="protein sequence ID" value="KAF4041146.1"/>
    <property type="molecule type" value="Genomic_DNA"/>
</dbReference>
<feature type="region of interest" description="Disordered" evidence="1">
    <location>
        <begin position="74"/>
        <end position="131"/>
    </location>
</feature>
<feature type="compositionally biased region" description="Low complexity" evidence="1">
    <location>
        <begin position="76"/>
        <end position="93"/>
    </location>
</feature>
<feature type="compositionally biased region" description="Low complexity" evidence="1">
    <location>
        <begin position="113"/>
        <end position="122"/>
    </location>
</feature>
<organism evidence="2 4">
    <name type="scientific">Phytophthora infestans</name>
    <name type="common">Potato late blight agent</name>
    <name type="synonym">Botrytis infestans</name>
    <dbReference type="NCBI Taxonomy" id="4787"/>
    <lineage>
        <taxon>Eukaryota</taxon>
        <taxon>Sar</taxon>
        <taxon>Stramenopiles</taxon>
        <taxon>Oomycota</taxon>
        <taxon>Peronosporomycetes</taxon>
        <taxon>Peronosporales</taxon>
        <taxon>Peronosporaceae</taxon>
        <taxon>Phytophthora</taxon>
    </lineage>
</organism>
<sequence length="409" mass="45257">MAYCGSVGSVNVLAVMSTDLFDESQENPLLLQQRSPSPSKQKMDSPRSSQLMSFNAELPLGDTAQEYNYQAKGATSPFKFSPQSQPASPQYSPGRTVSFSSPRSILKRQASYDSDISTISSTRDQQQPQQTIDPHVIDSELHKLLYSLTRFGLANGAAEPAQDQPLSFNPLWFRGGGSHGELFAPSEVHDSRDEAEGRISMATSKRRRSSKKQSCVRHQDPMSGSRGSVTFATVKNLLRGGGVAGRTAFKNTPDVQRKKSMGTISSRLKVNQKFVRPTINTDAYHRVSNMKLGTSPLKLKTKHVAFPERWDNDLCDREEADAGMPPPKGQLKRDSFISLETLDKIGTRAACPVHLIDVEKPDYSSVNARVDSYNHVRSPKRGLRRPSTWLAGAALDARVAYYEEHPVQQ</sequence>
<dbReference type="OMA" id="MPSPKGQ"/>
<dbReference type="AlphaFoldDB" id="A0A833SHH3"/>
<keyword evidence="4" id="KW-1185">Reference proteome</keyword>
<reference evidence="2" key="1">
    <citation type="submission" date="2020-04" db="EMBL/GenBank/DDBJ databases">
        <title>Hybrid Assembly of Korean Phytophthora infestans isolates.</title>
        <authorList>
            <person name="Prokchorchik M."/>
            <person name="Lee Y."/>
            <person name="Seo J."/>
            <person name="Cho J.-H."/>
            <person name="Park Y.-E."/>
            <person name="Jang D.-C."/>
            <person name="Im J.-S."/>
            <person name="Choi J.-G."/>
            <person name="Park H.-J."/>
            <person name="Lee G.-B."/>
            <person name="Lee Y.-G."/>
            <person name="Hong S.-Y."/>
            <person name="Cho K."/>
            <person name="Sohn K.H."/>
        </authorList>
    </citation>
    <scope>NUCLEOTIDE SEQUENCE</scope>
    <source>
        <strain evidence="2">KR_1_A1</strain>
        <strain evidence="3">KR_2_A2</strain>
    </source>
</reference>
<evidence type="ECO:0000313" key="4">
    <source>
        <dbReference type="Proteomes" id="UP000602510"/>
    </source>
</evidence>
<evidence type="ECO:0000313" key="2">
    <source>
        <dbReference type="EMBL" id="KAF4041146.1"/>
    </source>
</evidence>
<proteinExistence type="predicted"/>
<accession>A0A833SHH3</accession>
<feature type="compositionally biased region" description="Basic residues" evidence="1">
    <location>
        <begin position="204"/>
        <end position="215"/>
    </location>
</feature>
<feature type="compositionally biased region" description="Basic and acidic residues" evidence="1">
    <location>
        <begin position="188"/>
        <end position="197"/>
    </location>
</feature>
<feature type="region of interest" description="Disordered" evidence="1">
    <location>
        <begin position="27"/>
        <end position="49"/>
    </location>
</feature>
<gene>
    <name evidence="2" type="ORF">GN244_ATG06679</name>
    <name evidence="3" type="ORF">GN958_ATG08419</name>
</gene>
<evidence type="ECO:0000256" key="1">
    <source>
        <dbReference type="SAM" id="MobiDB-lite"/>
    </source>
</evidence>
<dbReference type="Proteomes" id="UP000602510">
    <property type="component" value="Unassembled WGS sequence"/>
</dbReference>
<dbReference type="EMBL" id="JAACNO010001196">
    <property type="protein sequence ID" value="KAF4142243.1"/>
    <property type="molecule type" value="Genomic_DNA"/>
</dbReference>
<feature type="region of interest" description="Disordered" evidence="1">
    <location>
        <begin position="188"/>
        <end position="227"/>
    </location>
</feature>